<evidence type="ECO:0000256" key="1">
    <source>
        <dbReference type="ARBA" id="ARBA00004123"/>
    </source>
</evidence>
<feature type="compositionally biased region" description="Acidic residues" evidence="8">
    <location>
        <begin position="222"/>
        <end position="231"/>
    </location>
</feature>
<evidence type="ECO:0000256" key="7">
    <source>
        <dbReference type="PROSITE-ProRule" id="PRU00042"/>
    </source>
</evidence>
<keyword evidence="6" id="KW-0539">Nucleus</keyword>
<evidence type="ECO:0000256" key="3">
    <source>
        <dbReference type="ARBA" id="ARBA00022737"/>
    </source>
</evidence>
<keyword evidence="4 7" id="KW-0863">Zinc-finger</keyword>
<feature type="domain" description="C2H2-type" evidence="9">
    <location>
        <begin position="371"/>
        <end position="398"/>
    </location>
</feature>
<evidence type="ECO:0000256" key="5">
    <source>
        <dbReference type="ARBA" id="ARBA00022833"/>
    </source>
</evidence>
<feature type="domain" description="C2H2-type" evidence="9">
    <location>
        <begin position="313"/>
        <end position="340"/>
    </location>
</feature>
<evidence type="ECO:0000313" key="10">
    <source>
        <dbReference type="Proteomes" id="UP000694888"/>
    </source>
</evidence>
<dbReference type="PANTHER" id="PTHR24394:SF44">
    <property type="entry name" value="ZINC FINGER PROTEIN 271-LIKE"/>
    <property type="match status" value="1"/>
</dbReference>
<feature type="compositionally biased region" description="Acidic residues" evidence="8">
    <location>
        <begin position="106"/>
        <end position="115"/>
    </location>
</feature>
<dbReference type="Proteomes" id="UP000694888">
    <property type="component" value="Unplaced"/>
</dbReference>
<dbReference type="PROSITE" id="PS50157">
    <property type="entry name" value="ZINC_FINGER_C2H2_2"/>
    <property type="match status" value="4"/>
</dbReference>
<feature type="compositionally biased region" description="Low complexity" evidence="8">
    <location>
        <begin position="124"/>
        <end position="146"/>
    </location>
</feature>
<dbReference type="SUPFAM" id="SSF57667">
    <property type="entry name" value="beta-beta-alpha zinc fingers"/>
    <property type="match status" value="3"/>
</dbReference>
<feature type="non-terminal residue" evidence="11">
    <location>
        <position position="1"/>
    </location>
</feature>
<feature type="domain" description="C2H2-type" evidence="9">
    <location>
        <begin position="340"/>
        <end position="367"/>
    </location>
</feature>
<feature type="compositionally biased region" description="Low complexity" evidence="8">
    <location>
        <begin position="173"/>
        <end position="189"/>
    </location>
</feature>
<sequence length="505" mass="54275">VVDEHKLSESAALATAHVTTSSDEEDHPHHTLQNNSNDGGVVATTTTTTESGGGNKERKDVRSAVTLRCPVLDRKSEIVKVKEAAASDVKKFVVDISSARTGSDAGADDEEEEESDTTKREIDSSVAFTSSSSPPATSAAAAARSAGGDVSGGCHANETSDGVAARESAAIRTGDGTATITTTTTTGQGPRREEVEKKAGRLLVVGAADVCREDNCSHGKEEEGEEEEEDGKGEAPAKAKKEDGEEKTNGDKQPEGGQLKNDRSNEEDRETKDGCGAEEEYVLQCIYCPSTYGRATLLRDHMRADHPEKPVRYQCPRCEQTFLLKSHLDKHLALHSPTSQACKVCQKTFANVYRLQRHMISHSESTDLRKFKCPECGKAFKFKHHLKEHIRIHSGEKPFQCPTCSKRFSHSGSYSSHMTSKKCWVMGQQNKAAQQAQGRRPPVAEREESGGRGANPGAAFPGQEGAAAAAAAGRFLFRPLGQVFSQPLASPPPGMLCVPSAFPQV</sequence>
<name>A0ABM1AE43_APLCA</name>
<gene>
    <name evidence="11" type="primary">LOC106013809</name>
</gene>
<feature type="region of interest" description="Disordered" evidence="8">
    <location>
        <begin position="1"/>
        <end position="62"/>
    </location>
</feature>
<reference evidence="11" key="1">
    <citation type="submission" date="2025-08" db="UniProtKB">
        <authorList>
            <consortium name="RefSeq"/>
        </authorList>
    </citation>
    <scope>IDENTIFICATION</scope>
</reference>
<dbReference type="InterPro" id="IPR013087">
    <property type="entry name" value="Znf_C2H2_type"/>
</dbReference>
<keyword evidence="5" id="KW-0862">Zinc</keyword>
<evidence type="ECO:0000256" key="2">
    <source>
        <dbReference type="ARBA" id="ARBA00022723"/>
    </source>
</evidence>
<keyword evidence="3" id="KW-0677">Repeat</keyword>
<dbReference type="GeneID" id="106013809"/>
<dbReference type="Gene3D" id="3.30.160.60">
    <property type="entry name" value="Classic Zinc Finger"/>
    <property type="match status" value="4"/>
</dbReference>
<evidence type="ECO:0000256" key="8">
    <source>
        <dbReference type="SAM" id="MobiDB-lite"/>
    </source>
</evidence>
<evidence type="ECO:0000259" key="9">
    <source>
        <dbReference type="PROSITE" id="PS50157"/>
    </source>
</evidence>
<dbReference type="Pfam" id="PF00096">
    <property type="entry name" value="zf-C2H2"/>
    <property type="match status" value="2"/>
</dbReference>
<feature type="region of interest" description="Disordered" evidence="8">
    <location>
        <begin position="215"/>
        <end position="273"/>
    </location>
</feature>
<feature type="region of interest" description="Disordered" evidence="8">
    <location>
        <begin position="428"/>
        <end position="461"/>
    </location>
</feature>
<feature type="compositionally biased region" description="Basic and acidic residues" evidence="8">
    <location>
        <begin position="232"/>
        <end position="273"/>
    </location>
</feature>
<organism evidence="10 11">
    <name type="scientific">Aplysia californica</name>
    <name type="common">California sea hare</name>
    <dbReference type="NCBI Taxonomy" id="6500"/>
    <lineage>
        <taxon>Eukaryota</taxon>
        <taxon>Metazoa</taxon>
        <taxon>Spiralia</taxon>
        <taxon>Lophotrochozoa</taxon>
        <taxon>Mollusca</taxon>
        <taxon>Gastropoda</taxon>
        <taxon>Heterobranchia</taxon>
        <taxon>Euthyneura</taxon>
        <taxon>Tectipleura</taxon>
        <taxon>Aplysiida</taxon>
        <taxon>Aplysioidea</taxon>
        <taxon>Aplysiidae</taxon>
        <taxon>Aplysia</taxon>
    </lineage>
</organism>
<dbReference type="RefSeq" id="XP_012945948.1">
    <property type="nucleotide sequence ID" value="XM_013090494.1"/>
</dbReference>
<protein>
    <submittedName>
        <fullName evidence="11">Zinc finger protein 92 homolog</fullName>
    </submittedName>
</protein>
<evidence type="ECO:0000256" key="6">
    <source>
        <dbReference type="ARBA" id="ARBA00023242"/>
    </source>
</evidence>
<dbReference type="PANTHER" id="PTHR24394">
    <property type="entry name" value="ZINC FINGER PROTEIN"/>
    <property type="match status" value="1"/>
</dbReference>
<dbReference type="SMART" id="SM00355">
    <property type="entry name" value="ZnF_C2H2"/>
    <property type="match status" value="5"/>
</dbReference>
<proteinExistence type="predicted"/>
<evidence type="ECO:0000256" key="4">
    <source>
        <dbReference type="ARBA" id="ARBA00022771"/>
    </source>
</evidence>
<keyword evidence="2" id="KW-0479">Metal-binding</keyword>
<dbReference type="Pfam" id="PF13894">
    <property type="entry name" value="zf-C2H2_4"/>
    <property type="match status" value="1"/>
</dbReference>
<keyword evidence="10" id="KW-1185">Reference proteome</keyword>
<dbReference type="PROSITE" id="PS00028">
    <property type="entry name" value="ZINC_FINGER_C2H2_1"/>
    <property type="match status" value="3"/>
</dbReference>
<feature type="compositionally biased region" description="Low complexity" evidence="8">
    <location>
        <begin position="428"/>
        <end position="437"/>
    </location>
</feature>
<evidence type="ECO:0000313" key="11">
    <source>
        <dbReference type="RefSeq" id="XP_012945948.1"/>
    </source>
</evidence>
<feature type="domain" description="C2H2-type" evidence="9">
    <location>
        <begin position="283"/>
        <end position="310"/>
    </location>
</feature>
<dbReference type="InterPro" id="IPR036236">
    <property type="entry name" value="Znf_C2H2_sf"/>
</dbReference>
<comment type="subcellular location">
    <subcellularLocation>
        <location evidence="1">Nucleus</location>
    </subcellularLocation>
</comment>
<accession>A0ABM1AE43</accession>
<feature type="region of interest" description="Disordered" evidence="8">
    <location>
        <begin position="99"/>
        <end position="197"/>
    </location>
</feature>